<evidence type="ECO:0000256" key="1">
    <source>
        <dbReference type="SAM" id="MobiDB-lite"/>
    </source>
</evidence>
<feature type="compositionally biased region" description="Basic and acidic residues" evidence="1">
    <location>
        <begin position="1268"/>
        <end position="1290"/>
    </location>
</feature>
<feature type="compositionally biased region" description="Polar residues" evidence="1">
    <location>
        <begin position="1137"/>
        <end position="1149"/>
    </location>
</feature>
<evidence type="ECO:0000313" key="3">
    <source>
        <dbReference type="Proteomes" id="UP001590950"/>
    </source>
</evidence>
<feature type="region of interest" description="Disordered" evidence="1">
    <location>
        <begin position="1409"/>
        <end position="1443"/>
    </location>
</feature>
<feature type="compositionally biased region" description="Basic and acidic residues" evidence="1">
    <location>
        <begin position="1221"/>
        <end position="1234"/>
    </location>
</feature>
<feature type="compositionally biased region" description="Acidic residues" evidence="1">
    <location>
        <begin position="787"/>
        <end position="802"/>
    </location>
</feature>
<reference evidence="2 3" key="1">
    <citation type="submission" date="2024-09" db="EMBL/GenBank/DDBJ databases">
        <title>Rethinking Asexuality: The Enigmatic Case of Functional Sexual Genes in Lepraria (Stereocaulaceae).</title>
        <authorList>
            <person name="Doellman M."/>
            <person name="Sun Y."/>
            <person name="Barcenas-Pena A."/>
            <person name="Lumbsch H.T."/>
            <person name="Grewe F."/>
        </authorList>
    </citation>
    <scope>NUCLEOTIDE SEQUENCE [LARGE SCALE GENOMIC DNA]</scope>
    <source>
        <strain evidence="2 3">Mercado 3170</strain>
    </source>
</reference>
<feature type="compositionally biased region" description="Polar residues" evidence="1">
    <location>
        <begin position="650"/>
        <end position="660"/>
    </location>
</feature>
<feature type="compositionally biased region" description="Low complexity" evidence="1">
    <location>
        <begin position="844"/>
        <end position="856"/>
    </location>
</feature>
<feature type="compositionally biased region" description="Basic and acidic residues" evidence="1">
    <location>
        <begin position="1108"/>
        <end position="1129"/>
    </location>
</feature>
<accession>A0ABR4ARV6</accession>
<feature type="compositionally biased region" description="Polar residues" evidence="1">
    <location>
        <begin position="1243"/>
        <end position="1267"/>
    </location>
</feature>
<feature type="compositionally biased region" description="Polar residues" evidence="1">
    <location>
        <begin position="758"/>
        <end position="769"/>
    </location>
</feature>
<feature type="region of interest" description="Disordered" evidence="1">
    <location>
        <begin position="1649"/>
        <end position="1715"/>
    </location>
</feature>
<protein>
    <submittedName>
        <fullName evidence="2">Uncharacterized protein</fullName>
    </submittedName>
</protein>
<feature type="region of interest" description="Disordered" evidence="1">
    <location>
        <begin position="505"/>
        <end position="536"/>
    </location>
</feature>
<comment type="caution">
    <text evidence="2">The sequence shown here is derived from an EMBL/GenBank/DDBJ whole genome shotgun (WGS) entry which is preliminary data.</text>
</comment>
<feature type="compositionally biased region" description="Polar residues" evidence="1">
    <location>
        <begin position="600"/>
        <end position="619"/>
    </location>
</feature>
<evidence type="ECO:0000313" key="2">
    <source>
        <dbReference type="EMBL" id="KAL2046208.1"/>
    </source>
</evidence>
<feature type="region of interest" description="Disordered" evidence="1">
    <location>
        <begin position="1455"/>
        <end position="1479"/>
    </location>
</feature>
<name>A0ABR4ARV6_9LECA</name>
<feature type="compositionally biased region" description="Low complexity" evidence="1">
    <location>
        <begin position="1689"/>
        <end position="1699"/>
    </location>
</feature>
<feature type="region of interest" description="Disordered" evidence="1">
    <location>
        <begin position="646"/>
        <end position="688"/>
    </location>
</feature>
<dbReference type="Proteomes" id="UP001590950">
    <property type="component" value="Unassembled WGS sequence"/>
</dbReference>
<feature type="compositionally biased region" description="Polar residues" evidence="1">
    <location>
        <begin position="1466"/>
        <end position="1476"/>
    </location>
</feature>
<gene>
    <name evidence="2" type="ORF">N7G274_001655</name>
</gene>
<feature type="compositionally biased region" description="Polar residues" evidence="1">
    <location>
        <begin position="1313"/>
        <end position="1343"/>
    </location>
</feature>
<feature type="region of interest" description="Disordered" evidence="1">
    <location>
        <begin position="552"/>
        <end position="631"/>
    </location>
</feature>
<feature type="compositionally biased region" description="Basic and acidic residues" evidence="1">
    <location>
        <begin position="673"/>
        <end position="683"/>
    </location>
</feature>
<feature type="compositionally biased region" description="Polar residues" evidence="1">
    <location>
        <begin position="522"/>
        <end position="536"/>
    </location>
</feature>
<feature type="region of interest" description="Disordered" evidence="1">
    <location>
        <begin position="708"/>
        <end position="873"/>
    </location>
</feature>
<feature type="region of interest" description="Disordered" evidence="1">
    <location>
        <begin position="1221"/>
        <end position="1377"/>
    </location>
</feature>
<feature type="compositionally biased region" description="Basic and acidic residues" evidence="1">
    <location>
        <begin position="1300"/>
        <end position="1311"/>
    </location>
</feature>
<sequence>MPKIAVQQSNEGISRLMEFASFLGAACGSVGAVVLPRKLFTAVKDLRPTIEEITAIVQAIDLAESPLCQRLDREGLVVLCRVLSRSQPCLAQQRGLYLIAEALYHDHSDTTVEVAAKAGKKNLLGKHALGALINGFIDVRAPEENRQWMGVLALELLQGCLENTTRLQQSGIINVRALSEVIKHGRCQVLKLLAGSIIRIMLHHGLSPEELWPNKADQELYTHFPRSCHHDTSWILAFEEFVDELVLGGVLTQERSDVLFAYALSIGNTTYNTEDESAILVTIAEALKIIVSASPTDSAKYIVMPLENVRQVNLQSQLSEQSQTSSCALIIHLAPMTEHTYYLNAVGQNDQRILLAFMSETHANTIKDTLLRSQHHLVAASQSQQPVSFSKSDQDCGLAGPDLAFTGDQGVYETTSQAASDNGRRLLSTTMPAAMSTPAAAFRVSTRQLSVSGTSLRPDDAEEMEWAAATIFRAMEGIPVGLSSDVMDPRTGSELQQPAINSAEAASLRPPTQDGPSKSLGIVSNSGLPSSMSGQAGLSAIENAPELVSLTRTHPEQDSRQITPPEDPGYDSSYDISPRLAKDTSQEMINQTPPLPPLPQASQIRTGTSSRSDIGNGNLQKAPHHNVRKSFRSDDGKIEIRAKSLPSMGRESSNRLNLKSATKHTVEGSKAALDARDTRDFHKPQPTKKATLTKNFVNNVLVENEAEGNEFDLPESPEQPNPKATATPSRAKVQGRNRDVPGPDTTKISKKAAPTPQIAITTKSVLTSKASKHGLVRRTKPTKLMDIEEEDETNWDPDLELSDDNRGMRPRTVTKAKATGKQPAESDKVHKPIKAKPKVKRSDASATARAAAKPKAILTTPNKPRPRRAAANKANQRIMEMDDLDEILDDEEDLSLAKPQKKLIIDTTQAARALQVQQLKAEFDDRTPPLTKESQAGRKTATKFTAPVEAAKATTQVEPGLDIEDLDEVNLVGIAPQVTKKAGITPAVLFPQIEKDSILRIEGTSSEYGDPGANHDISPICDKDIHKKSAQQANKSFVSKSVPGMLGELQMDYCVVTAQPIIEDEHDVAPVQMIGDADDSHFQEALPDTEHTYQEEAEISASQSQSTMKRDIRKDGTAAMYNHDKDGRSVRSLKPASDSSQYRMDTTTSGARDPFAAKLKFLAHESEQAHSGVQKVAGPRIADIAECSEQARASAAQPVRATATRKTGYMAKIRQTVQAEEHNDIENIESRQKIDQQAVARKTSMQDSQAQQKANGSGKSDKPNMQSKVEKIPVHRPKRNDDTSKSEKDVSGLPGIVVGNERETSDDERSKQKSGQLTSIKQGVKPTHNSVQGNMKHTVTEHSGTGARTDLKLQTPVPEPSRKPEIISFSAEGPLNQGKVWTQQAKPNKQPQAKKREIPAIATKVVETVKGETAPSMDDLTPWENESLAKRHKRDTTTTPATQKHIARIMPEPEPVSVKDRPHRLGSQSTKVNENGSPIPMARPEFESPAAPNNTSRFRNITGTIDSAQHGGDDDQYMMQNDSYHRDEITLPFPGKKTVPERDNVGFTGLPNNNKQVPSSPHAASTFTTMPAHHIYQNGHIVNAETTERIIPKELHDPFVGGRIDQTSSFIETLRKLSDQDLQRLRNGPKEHMPAVGLIKRSPLHNIDPETTLVEADSVHRKRNKRNFDPEKTLVEPGPVYKKRKHQLSSSSTSSSDSVSSEDESPSQEMTPRQSDTEALAIWYKTLEPHQGNILDVLSNISHRLVKHLVSKGTAIKDIVKDYSTEGNNLVSAYERSRQETLKINKESSDQLRHQLRTSFGKLQAGLTKTSKEMRRRRISDMEKQWMEQQRLMAAVKAAIDACDD</sequence>
<keyword evidence="3" id="KW-1185">Reference proteome</keyword>
<dbReference type="EMBL" id="JBEFKJ010000004">
    <property type="protein sequence ID" value="KAL2046208.1"/>
    <property type="molecule type" value="Genomic_DNA"/>
</dbReference>
<organism evidence="2 3">
    <name type="scientific">Stereocaulon virgatum</name>
    <dbReference type="NCBI Taxonomy" id="373712"/>
    <lineage>
        <taxon>Eukaryota</taxon>
        <taxon>Fungi</taxon>
        <taxon>Dikarya</taxon>
        <taxon>Ascomycota</taxon>
        <taxon>Pezizomycotina</taxon>
        <taxon>Lecanoromycetes</taxon>
        <taxon>OSLEUM clade</taxon>
        <taxon>Lecanoromycetidae</taxon>
        <taxon>Lecanorales</taxon>
        <taxon>Lecanorineae</taxon>
        <taxon>Stereocaulaceae</taxon>
        <taxon>Stereocaulon</taxon>
    </lineage>
</organism>
<feature type="region of interest" description="Disordered" evidence="1">
    <location>
        <begin position="1090"/>
        <end position="1149"/>
    </location>
</feature>
<feature type="compositionally biased region" description="Basic residues" evidence="1">
    <location>
        <begin position="770"/>
        <end position="781"/>
    </location>
</feature>
<proteinExistence type="predicted"/>